<dbReference type="OrthoDB" id="1496249at2"/>
<evidence type="ECO:0000313" key="2">
    <source>
        <dbReference type="Proteomes" id="UP000271937"/>
    </source>
</evidence>
<comment type="caution">
    <text evidence="1">The sequence shown here is derived from an EMBL/GenBank/DDBJ whole genome shotgun (WGS) entry which is preliminary data.</text>
</comment>
<dbReference type="Proteomes" id="UP000271937">
    <property type="component" value="Unassembled WGS sequence"/>
</dbReference>
<accession>A0A3P3VYZ9</accession>
<protein>
    <submittedName>
        <fullName evidence="1">TonB-dependent receptor</fullName>
    </submittedName>
</protein>
<reference evidence="1 2" key="1">
    <citation type="submission" date="2018-11" db="EMBL/GenBank/DDBJ databases">
        <title>Flavobacterium sp. nov., YIM 102600 draft genome.</title>
        <authorList>
            <person name="Li G."/>
            <person name="Jiang Y."/>
        </authorList>
    </citation>
    <scope>NUCLEOTIDE SEQUENCE [LARGE SCALE GENOMIC DNA]</scope>
    <source>
        <strain evidence="1 2">YIM 102600</strain>
    </source>
</reference>
<name>A0A3P3VYZ9_9FLAO</name>
<dbReference type="AlphaFoldDB" id="A0A3P3VYZ9"/>
<gene>
    <name evidence="1" type="ORF">EG849_14915</name>
</gene>
<dbReference type="EMBL" id="RQVR01000029">
    <property type="protein sequence ID" value="RRJ88051.1"/>
    <property type="molecule type" value="Genomic_DNA"/>
</dbReference>
<keyword evidence="1" id="KW-0675">Receptor</keyword>
<evidence type="ECO:0000313" key="1">
    <source>
        <dbReference type="EMBL" id="RRJ88051.1"/>
    </source>
</evidence>
<proteinExistence type="predicted"/>
<sequence length="121" mass="12637">MGFGGDMRNQSTAILDHTTINGATGATQIYTAGFNPDAVAASSRYGSSNAIVADASFVRLKNVSLTWDVPVEKTTGVACQLSLQAQNLFTLTDFKGGDPEFTNGGYLPPLRTITGGIGLSF</sequence>
<keyword evidence="2" id="KW-1185">Reference proteome</keyword>
<dbReference type="RefSeq" id="WP_125014149.1">
    <property type="nucleotide sequence ID" value="NZ_RQVR01000029.1"/>
</dbReference>
<organism evidence="1 2">
    <name type="scientific">Flavobacterium macacae</name>
    <dbReference type="NCBI Taxonomy" id="2488993"/>
    <lineage>
        <taxon>Bacteria</taxon>
        <taxon>Pseudomonadati</taxon>
        <taxon>Bacteroidota</taxon>
        <taxon>Flavobacteriia</taxon>
        <taxon>Flavobacteriales</taxon>
        <taxon>Flavobacteriaceae</taxon>
        <taxon>Flavobacterium</taxon>
    </lineage>
</organism>